<feature type="compositionally biased region" description="Gly residues" evidence="1">
    <location>
        <begin position="94"/>
        <end position="125"/>
    </location>
</feature>
<name>A0AAE9ZBB0_9PROT</name>
<feature type="compositionally biased region" description="Low complexity" evidence="1">
    <location>
        <begin position="157"/>
        <end position="204"/>
    </location>
</feature>
<keyword evidence="4" id="KW-1185">Reference proteome</keyword>
<dbReference type="EMBL" id="CP118166">
    <property type="protein sequence ID" value="WDI31494.1"/>
    <property type="molecule type" value="Genomic_DNA"/>
</dbReference>
<evidence type="ECO:0000256" key="1">
    <source>
        <dbReference type="SAM" id="MobiDB-lite"/>
    </source>
</evidence>
<feature type="compositionally biased region" description="Polar residues" evidence="1">
    <location>
        <begin position="205"/>
        <end position="221"/>
    </location>
</feature>
<feature type="chain" id="PRO_5042126384" evidence="2">
    <location>
        <begin position="25"/>
        <end position="415"/>
    </location>
</feature>
<dbReference type="RefSeq" id="WP_274493382.1">
    <property type="nucleotide sequence ID" value="NZ_CP118166.1"/>
</dbReference>
<feature type="compositionally biased region" description="Low complexity" evidence="1">
    <location>
        <begin position="237"/>
        <end position="272"/>
    </location>
</feature>
<protein>
    <submittedName>
        <fullName evidence="3">Uncharacterized protein</fullName>
    </submittedName>
</protein>
<feature type="region of interest" description="Disordered" evidence="1">
    <location>
        <begin position="81"/>
        <end position="223"/>
    </location>
</feature>
<dbReference type="AlphaFoldDB" id="A0AAE9ZBB0"/>
<dbReference type="KEGG" id="hfl:PUV54_16200"/>
<sequence length="415" mass="41526">MMNLKKTFSITGAISLAAFNTAMAETMDAVEDDLFSGDLLELNEAPLSSTELSEARGGFQVGGFVFNIGVTVTPPSINPLPNGPFGDSGSVFGDDGGPFGEGGVFGDDGGPIDDGGVFGPGGVFGNDGPSAGAGQQSAPATTGSNSTQSTPPPANNPQPAASSTQQAATTNTPSQPPVVTTTVTPTTTQPTPNAPAPATVAATPEPSQTVSNQTAPTTQLPTDAGVITVVENTVPATNTAPSTGATDTTTVASASGGSAQTSTPVNNTPTTSINDGMAYGANPKPQNDPSPSGGQETITVADNSAPSGGNSNNFDGGEIYSQYSVETKTPTPQTGQSESSMSATLAQVTDPEVIQRVGTQGILTVLNNTLDNQVIKTQVDVNVTVPNFVHQMGVNRAAALTSYAAVQHVILGGIN</sequence>
<evidence type="ECO:0000313" key="4">
    <source>
        <dbReference type="Proteomes" id="UP001214043"/>
    </source>
</evidence>
<keyword evidence="2" id="KW-0732">Signal</keyword>
<organism evidence="3 4">
    <name type="scientific">Hyphococcus flavus</name>
    <dbReference type="NCBI Taxonomy" id="1866326"/>
    <lineage>
        <taxon>Bacteria</taxon>
        <taxon>Pseudomonadati</taxon>
        <taxon>Pseudomonadota</taxon>
        <taxon>Alphaproteobacteria</taxon>
        <taxon>Parvularculales</taxon>
        <taxon>Parvularculaceae</taxon>
        <taxon>Hyphococcus</taxon>
    </lineage>
</organism>
<proteinExistence type="predicted"/>
<evidence type="ECO:0000313" key="3">
    <source>
        <dbReference type="EMBL" id="WDI31494.1"/>
    </source>
</evidence>
<evidence type="ECO:0000256" key="2">
    <source>
        <dbReference type="SAM" id="SignalP"/>
    </source>
</evidence>
<gene>
    <name evidence="3" type="ORF">PUV54_16200</name>
</gene>
<feature type="region of interest" description="Disordered" evidence="1">
    <location>
        <begin position="235"/>
        <end position="318"/>
    </location>
</feature>
<feature type="signal peptide" evidence="2">
    <location>
        <begin position="1"/>
        <end position="24"/>
    </location>
</feature>
<accession>A0AAE9ZBB0</accession>
<dbReference type="Proteomes" id="UP001214043">
    <property type="component" value="Chromosome"/>
</dbReference>
<reference evidence="3" key="1">
    <citation type="submission" date="2023-02" db="EMBL/GenBank/DDBJ databases">
        <title>Genome sequence of Hyphococcus flavus.</title>
        <authorList>
            <person name="Rong J.-C."/>
            <person name="Zhao Q."/>
            <person name="Yi M."/>
            <person name="Wu J.-Y."/>
        </authorList>
    </citation>
    <scope>NUCLEOTIDE SEQUENCE</scope>
    <source>
        <strain evidence="3">MCCC 1K03223</strain>
    </source>
</reference>
<feature type="compositionally biased region" description="Low complexity" evidence="1">
    <location>
        <begin position="83"/>
        <end position="93"/>
    </location>
</feature>
<feature type="compositionally biased region" description="Polar residues" evidence="1">
    <location>
        <begin position="133"/>
        <end position="143"/>
    </location>
</feature>
<feature type="compositionally biased region" description="Polar residues" evidence="1">
    <location>
        <begin position="284"/>
        <end position="314"/>
    </location>
</feature>